<keyword evidence="2" id="KW-0597">Phosphoprotein</keyword>
<accession>A0ABV4BGU9</accession>
<dbReference type="InterPro" id="IPR001789">
    <property type="entry name" value="Sig_transdc_resp-reg_receiver"/>
</dbReference>
<dbReference type="Gene3D" id="6.10.250.690">
    <property type="match status" value="1"/>
</dbReference>
<feature type="modified residue" description="4-aspartylphosphate" evidence="2">
    <location>
        <position position="51"/>
    </location>
</feature>
<dbReference type="Pfam" id="PF00072">
    <property type="entry name" value="Response_reg"/>
    <property type="match status" value="1"/>
</dbReference>
<dbReference type="CDD" id="cd19935">
    <property type="entry name" value="REC_OmpR_CusR-like"/>
    <property type="match status" value="1"/>
</dbReference>
<evidence type="ECO:0000256" key="2">
    <source>
        <dbReference type="PROSITE-ProRule" id="PRU00169"/>
    </source>
</evidence>
<evidence type="ECO:0000313" key="6">
    <source>
        <dbReference type="EMBL" id="MEY6433507.1"/>
    </source>
</evidence>
<evidence type="ECO:0000313" key="7">
    <source>
        <dbReference type="Proteomes" id="UP001564408"/>
    </source>
</evidence>
<name>A0ABV4BGU9_9GAMM</name>
<dbReference type="PANTHER" id="PTHR48111:SF76">
    <property type="entry name" value="TWO-COMPONENT RESPONSE REGULATOR"/>
    <property type="match status" value="1"/>
</dbReference>
<organism evidence="6 7">
    <name type="scientific">Thioalkalicoccus limnaeus</name>
    <dbReference type="NCBI Taxonomy" id="120681"/>
    <lineage>
        <taxon>Bacteria</taxon>
        <taxon>Pseudomonadati</taxon>
        <taxon>Pseudomonadota</taxon>
        <taxon>Gammaproteobacteria</taxon>
        <taxon>Chromatiales</taxon>
        <taxon>Chromatiaceae</taxon>
        <taxon>Thioalkalicoccus</taxon>
    </lineage>
</organism>
<protein>
    <submittedName>
        <fullName evidence="6">Response regulator transcription factor</fullName>
    </submittedName>
</protein>
<dbReference type="PROSITE" id="PS50110">
    <property type="entry name" value="RESPONSE_REGULATORY"/>
    <property type="match status" value="1"/>
</dbReference>
<sequence>MRILVIEDDAETARYIAQGLREQGHVVDLAADGHEGLMLASGTDYDVLIIDRMLPRLDGLALLKMLRAGGMATPALLLTAMSGLEDRVQGLSAADDYLVKPFAFAELYARVGAITRRQRAAAPVTLLQAGDLRMDLVGRVVQRGSRPIALQPTEFRLLEHLLRHKGQVVTRTMLLEAVWDIHFDPRTNIVETHISRLRAKIDRDAPVPLIKTVRGAGYRIDDPP</sequence>
<dbReference type="InterPro" id="IPR036388">
    <property type="entry name" value="WH-like_DNA-bd_sf"/>
</dbReference>
<feature type="domain" description="OmpR/PhoB-type" evidence="5">
    <location>
        <begin position="124"/>
        <end position="222"/>
    </location>
</feature>
<keyword evidence="1 3" id="KW-0238">DNA-binding</keyword>
<dbReference type="SMART" id="SM00448">
    <property type="entry name" value="REC"/>
    <property type="match status" value="1"/>
</dbReference>
<reference evidence="6 7" key="1">
    <citation type="submission" date="2024-05" db="EMBL/GenBank/DDBJ databases">
        <title>Genome Sequence and Characterization of the New Strain Purple Sulfur Bacterium of Genus Thioalkalicoccus.</title>
        <authorList>
            <person name="Bryantseva I.A."/>
            <person name="Kyndt J.A."/>
            <person name="Imhoff J.F."/>
        </authorList>
    </citation>
    <scope>NUCLEOTIDE SEQUENCE [LARGE SCALE GENOMIC DNA]</scope>
    <source>
        <strain evidence="6 7">Um2</strain>
    </source>
</reference>
<gene>
    <name evidence="6" type="ORF">ABC977_13960</name>
</gene>
<dbReference type="SUPFAM" id="SSF52172">
    <property type="entry name" value="CheY-like"/>
    <property type="match status" value="1"/>
</dbReference>
<dbReference type="EMBL" id="JBDKXB010000022">
    <property type="protein sequence ID" value="MEY6433507.1"/>
    <property type="molecule type" value="Genomic_DNA"/>
</dbReference>
<dbReference type="InterPro" id="IPR011006">
    <property type="entry name" value="CheY-like_superfamily"/>
</dbReference>
<dbReference type="InterPro" id="IPR039420">
    <property type="entry name" value="WalR-like"/>
</dbReference>
<dbReference type="InterPro" id="IPR001867">
    <property type="entry name" value="OmpR/PhoB-type_DNA-bd"/>
</dbReference>
<feature type="DNA-binding region" description="OmpR/PhoB-type" evidence="3">
    <location>
        <begin position="124"/>
        <end position="222"/>
    </location>
</feature>
<dbReference type="CDD" id="cd00383">
    <property type="entry name" value="trans_reg_C"/>
    <property type="match status" value="1"/>
</dbReference>
<dbReference type="Gene3D" id="3.40.50.2300">
    <property type="match status" value="1"/>
</dbReference>
<dbReference type="PROSITE" id="PS51755">
    <property type="entry name" value="OMPR_PHOB"/>
    <property type="match status" value="1"/>
</dbReference>
<comment type="caution">
    <text evidence="6">The sequence shown here is derived from an EMBL/GenBank/DDBJ whole genome shotgun (WGS) entry which is preliminary data.</text>
</comment>
<dbReference type="RefSeq" id="WP_369667890.1">
    <property type="nucleotide sequence ID" value="NZ_JBDKXB010000022.1"/>
</dbReference>
<dbReference type="PANTHER" id="PTHR48111">
    <property type="entry name" value="REGULATOR OF RPOS"/>
    <property type="match status" value="1"/>
</dbReference>
<dbReference type="Pfam" id="PF00486">
    <property type="entry name" value="Trans_reg_C"/>
    <property type="match status" value="1"/>
</dbReference>
<dbReference type="Gene3D" id="1.10.10.10">
    <property type="entry name" value="Winged helix-like DNA-binding domain superfamily/Winged helix DNA-binding domain"/>
    <property type="match status" value="1"/>
</dbReference>
<evidence type="ECO:0000259" key="5">
    <source>
        <dbReference type="PROSITE" id="PS51755"/>
    </source>
</evidence>
<evidence type="ECO:0000256" key="1">
    <source>
        <dbReference type="ARBA" id="ARBA00023125"/>
    </source>
</evidence>
<evidence type="ECO:0000256" key="3">
    <source>
        <dbReference type="PROSITE-ProRule" id="PRU01091"/>
    </source>
</evidence>
<dbReference type="Proteomes" id="UP001564408">
    <property type="component" value="Unassembled WGS sequence"/>
</dbReference>
<feature type="domain" description="Response regulatory" evidence="4">
    <location>
        <begin position="2"/>
        <end position="115"/>
    </location>
</feature>
<proteinExistence type="predicted"/>
<evidence type="ECO:0000259" key="4">
    <source>
        <dbReference type="PROSITE" id="PS50110"/>
    </source>
</evidence>
<keyword evidence="7" id="KW-1185">Reference proteome</keyword>
<dbReference type="SMART" id="SM00862">
    <property type="entry name" value="Trans_reg_C"/>
    <property type="match status" value="1"/>
</dbReference>